<dbReference type="EMBL" id="BCNV01000001">
    <property type="protein sequence ID" value="GAS80208.1"/>
    <property type="molecule type" value="Genomic_DNA"/>
</dbReference>
<comment type="caution">
    <text evidence="1">The sequence shown here is derived from an EMBL/GenBank/DDBJ whole genome shotgun (WGS) entry which is preliminary data.</text>
</comment>
<proteinExistence type="predicted"/>
<evidence type="ECO:0000313" key="2">
    <source>
        <dbReference type="Proteomes" id="UP000069697"/>
    </source>
</evidence>
<reference evidence="1 2" key="1">
    <citation type="journal article" date="2016" name="Genome Announc.">
        <title>Draft Genome Sequence of Paenibacillus amylolyticus Heshi-A3, Isolated from Fermented Rice Bran in a Japanese Fermented Seafood Dish.</title>
        <authorList>
            <person name="Akuzawa S."/>
            <person name="Nagaoka J."/>
            <person name="Kanekatsu M."/>
            <person name="Kubota E."/>
            <person name="Ohtake R."/>
            <person name="Suzuki T."/>
            <person name="Kanesaki Y."/>
        </authorList>
    </citation>
    <scope>NUCLEOTIDE SEQUENCE [LARGE SCALE GENOMIC DNA]</scope>
    <source>
        <strain evidence="1 2">Heshi-A3</strain>
    </source>
</reference>
<organism evidence="1 2">
    <name type="scientific">Paenibacillus amylolyticus</name>
    <dbReference type="NCBI Taxonomy" id="1451"/>
    <lineage>
        <taxon>Bacteria</taxon>
        <taxon>Bacillati</taxon>
        <taxon>Bacillota</taxon>
        <taxon>Bacilli</taxon>
        <taxon>Bacillales</taxon>
        <taxon>Paenibacillaceae</taxon>
        <taxon>Paenibacillus</taxon>
    </lineage>
</organism>
<name>A0A117I087_PAEAM</name>
<evidence type="ECO:0000313" key="1">
    <source>
        <dbReference type="EMBL" id="GAS80208.1"/>
    </source>
</evidence>
<sequence>MLFYITFKVKCLRNVGGLYINESTRSALTEKEGIESNNMQFMGKDDENMRFLMKMPS</sequence>
<dbReference type="AlphaFoldDB" id="A0A117I087"/>
<protein>
    <submittedName>
        <fullName evidence="1">Uncharacterized protein</fullName>
    </submittedName>
</protein>
<dbReference type="Proteomes" id="UP000069697">
    <property type="component" value="Unassembled WGS sequence"/>
</dbReference>
<gene>
    <name evidence="1" type="ORF">PAHA3_0277</name>
</gene>
<reference evidence="2" key="2">
    <citation type="submission" date="2016-01" db="EMBL/GenBank/DDBJ databases">
        <title>Draft Genome Sequence of Paenibacillus amylolyticus Heshi-A3 that Was Isolated from Fermented Rice Bran with Aging Salted Mackerel, Which Was Named Heshiko as Traditional Fermented Seafood in Japan.</title>
        <authorList>
            <person name="Akuzawa S."/>
            <person name="Nakagawa J."/>
            <person name="Kanekatsu T."/>
            <person name="Kubota E."/>
            <person name="Ohtake R."/>
            <person name="Suzuki T."/>
            <person name="Kanesaki Y."/>
        </authorList>
    </citation>
    <scope>NUCLEOTIDE SEQUENCE [LARGE SCALE GENOMIC DNA]</scope>
    <source>
        <strain evidence="2">Heshi-A3</strain>
    </source>
</reference>
<accession>A0A117I087</accession>